<evidence type="ECO:0000256" key="1">
    <source>
        <dbReference type="ARBA" id="ARBA00022801"/>
    </source>
</evidence>
<evidence type="ECO:0000259" key="3">
    <source>
        <dbReference type="Pfam" id="PF02449"/>
    </source>
</evidence>
<dbReference type="EC" id="3.2.1.23" evidence="4"/>
<dbReference type="InterPro" id="IPR013529">
    <property type="entry name" value="Glyco_hydro_42_N"/>
</dbReference>
<dbReference type="InterPro" id="IPR017853">
    <property type="entry name" value="GH"/>
</dbReference>
<accession>A0ABW3JLS6</accession>
<dbReference type="Proteomes" id="UP001597061">
    <property type="component" value="Unassembled WGS sequence"/>
</dbReference>
<comment type="caution">
    <text evidence="4">The sequence shown here is derived from an EMBL/GenBank/DDBJ whole genome shotgun (WGS) entry which is preliminary data.</text>
</comment>
<dbReference type="PROSITE" id="PS51257">
    <property type="entry name" value="PROKAR_LIPOPROTEIN"/>
    <property type="match status" value="1"/>
</dbReference>
<organism evidence="4 5">
    <name type="scientific">Mariniflexile jejuense</name>
    <dbReference type="NCBI Taxonomy" id="1173582"/>
    <lineage>
        <taxon>Bacteria</taxon>
        <taxon>Pseudomonadati</taxon>
        <taxon>Bacteroidota</taxon>
        <taxon>Flavobacteriia</taxon>
        <taxon>Flavobacteriales</taxon>
        <taxon>Flavobacteriaceae</taxon>
        <taxon>Mariniflexile</taxon>
    </lineage>
</organism>
<evidence type="ECO:0000256" key="2">
    <source>
        <dbReference type="ARBA" id="ARBA00023295"/>
    </source>
</evidence>
<dbReference type="Gene3D" id="3.20.20.80">
    <property type="entry name" value="Glycosidases"/>
    <property type="match status" value="1"/>
</dbReference>
<keyword evidence="5" id="KW-1185">Reference proteome</keyword>
<reference evidence="5" key="1">
    <citation type="journal article" date="2019" name="Int. J. Syst. Evol. Microbiol.">
        <title>The Global Catalogue of Microorganisms (GCM) 10K type strain sequencing project: providing services to taxonomists for standard genome sequencing and annotation.</title>
        <authorList>
            <consortium name="The Broad Institute Genomics Platform"/>
            <consortium name="The Broad Institute Genome Sequencing Center for Infectious Disease"/>
            <person name="Wu L."/>
            <person name="Ma J."/>
        </authorList>
    </citation>
    <scope>NUCLEOTIDE SEQUENCE [LARGE SCALE GENOMIC DNA]</scope>
    <source>
        <strain evidence="5">CCUG 62414</strain>
    </source>
</reference>
<name>A0ABW3JLS6_9FLAO</name>
<dbReference type="Pfam" id="PF02449">
    <property type="entry name" value="Glyco_hydro_42"/>
    <property type="match status" value="1"/>
</dbReference>
<sequence length="331" mass="37487">MSKFIFFIVIISVFSCNSDSVVNDNEVLEKITKPKGIFSSSFGNELALDNIHTKGSLIRVTWKDIEPKKGDYNFSKIEQLLSALKSRNLKWSLAVLAGGDSPQWLIDEFGVDYFTITSIDKTIKKIPKIWDSKVNQRLELLAKALANSYGNDTDLELVYVPQMTSNGIEGHFNGVTDTELLNAGLTSNNWVDSVKETAKIFAIAFKNKAIAVEVHDIMHDTSIPSKIMNDLWNDESLNHHVGAAIWWISGKKSYQPNLIEALKLFPGDIYAQVIGRSDQIERFENNDYTTVFSQAKEIGVRYIEVWEYELVNNTFPQEFNAFNEYATTAFE</sequence>
<proteinExistence type="predicted"/>
<keyword evidence="2 4" id="KW-0326">Glycosidase</keyword>
<dbReference type="GO" id="GO:0004565">
    <property type="term" value="F:beta-galactosidase activity"/>
    <property type="evidence" value="ECO:0007669"/>
    <property type="project" value="UniProtKB-EC"/>
</dbReference>
<evidence type="ECO:0000313" key="5">
    <source>
        <dbReference type="Proteomes" id="UP001597061"/>
    </source>
</evidence>
<gene>
    <name evidence="4" type="ORF">ACFQ1R_10280</name>
</gene>
<dbReference type="SUPFAM" id="SSF51445">
    <property type="entry name" value="(Trans)glycosidases"/>
    <property type="match status" value="1"/>
</dbReference>
<keyword evidence="1 4" id="KW-0378">Hydrolase</keyword>
<evidence type="ECO:0000313" key="4">
    <source>
        <dbReference type="EMBL" id="MFD0990483.1"/>
    </source>
</evidence>
<protein>
    <submittedName>
        <fullName evidence="4">Beta-galactosidase</fullName>
        <ecNumber evidence="4">3.2.1.23</ecNumber>
    </submittedName>
</protein>
<dbReference type="EMBL" id="JBHTJI010000001">
    <property type="protein sequence ID" value="MFD0990483.1"/>
    <property type="molecule type" value="Genomic_DNA"/>
</dbReference>
<dbReference type="RefSeq" id="WP_379926078.1">
    <property type="nucleotide sequence ID" value="NZ_JBHTJI010000001.1"/>
</dbReference>
<feature type="domain" description="Glycoside hydrolase family 42 N-terminal" evidence="3">
    <location>
        <begin position="59"/>
        <end position="109"/>
    </location>
</feature>